<dbReference type="Proteomes" id="UP000178599">
    <property type="component" value="Unassembled WGS sequence"/>
</dbReference>
<evidence type="ECO:0000256" key="3">
    <source>
        <dbReference type="ARBA" id="ARBA00022771"/>
    </source>
</evidence>
<dbReference type="PROSITE" id="PS50880">
    <property type="entry name" value="TOPRIM"/>
    <property type="match status" value="1"/>
</dbReference>
<evidence type="ECO:0000256" key="4">
    <source>
        <dbReference type="ARBA" id="ARBA00022833"/>
    </source>
</evidence>
<dbReference type="GO" id="GO:0003677">
    <property type="term" value="F:DNA binding"/>
    <property type="evidence" value="ECO:0007669"/>
    <property type="project" value="UniProtKB-UniRule"/>
</dbReference>
<dbReference type="Gene3D" id="3.40.1360.10">
    <property type="match status" value="1"/>
</dbReference>
<evidence type="ECO:0000259" key="8">
    <source>
        <dbReference type="PROSITE" id="PS50880"/>
    </source>
</evidence>
<gene>
    <name evidence="7" type="primary">recR</name>
    <name evidence="9" type="ORF">A2390_01985</name>
</gene>
<keyword evidence="1 7" id="KW-0479">Metal-binding</keyword>
<evidence type="ECO:0000256" key="6">
    <source>
        <dbReference type="ARBA" id="ARBA00023204"/>
    </source>
</evidence>
<proteinExistence type="inferred from homology"/>
<evidence type="ECO:0000256" key="2">
    <source>
        <dbReference type="ARBA" id="ARBA00022763"/>
    </source>
</evidence>
<keyword evidence="4 7" id="KW-0862">Zinc</keyword>
<dbReference type="GO" id="GO:0006281">
    <property type="term" value="P:DNA repair"/>
    <property type="evidence" value="ECO:0007669"/>
    <property type="project" value="UniProtKB-UniRule"/>
</dbReference>
<evidence type="ECO:0000313" key="10">
    <source>
        <dbReference type="Proteomes" id="UP000178599"/>
    </source>
</evidence>
<sequence>MILSEKIKKAISAFTELPGIGPRHATRLVFFLVSSPGKLKNLLAGLSSLLDVKICPRCFFTVENSDSLCRFCTDPSRDHKTIAIVEKETDLISLERTTKFKGRYLILGDLKKNGVLEDEQTRRLASLKNFILEELGGQAEEIILAINPTTFGDFSASFLEKDLKRFAKRFTRLARGIPSGGEIEFADEETLSSALEHRN</sequence>
<dbReference type="GO" id="GO:0008270">
    <property type="term" value="F:zinc ion binding"/>
    <property type="evidence" value="ECO:0007669"/>
    <property type="project" value="UniProtKB-KW"/>
</dbReference>
<comment type="similarity">
    <text evidence="7">Belongs to the RecR family.</text>
</comment>
<dbReference type="InterPro" id="IPR023627">
    <property type="entry name" value="Rcmb_RecR"/>
</dbReference>
<dbReference type="InterPro" id="IPR006171">
    <property type="entry name" value="TOPRIM_dom"/>
</dbReference>
<keyword evidence="2 7" id="KW-0227">DNA damage</keyword>
<keyword evidence="5 7" id="KW-0233">DNA recombination</keyword>
<accession>A0A1G2CLU5</accession>
<feature type="domain" description="Toprim" evidence="8">
    <location>
        <begin position="80"/>
        <end position="178"/>
    </location>
</feature>
<dbReference type="HAMAP" id="MF_00017">
    <property type="entry name" value="RecR"/>
    <property type="match status" value="1"/>
</dbReference>
<dbReference type="PANTHER" id="PTHR30446:SF0">
    <property type="entry name" value="RECOMBINATION PROTEIN RECR"/>
    <property type="match status" value="1"/>
</dbReference>
<dbReference type="SUPFAM" id="SSF111304">
    <property type="entry name" value="Recombination protein RecR"/>
    <property type="match status" value="1"/>
</dbReference>
<dbReference type="InterPro" id="IPR000093">
    <property type="entry name" value="DNA_Rcmb_RecR"/>
</dbReference>
<keyword evidence="6 7" id="KW-0234">DNA repair</keyword>
<evidence type="ECO:0000313" key="9">
    <source>
        <dbReference type="EMBL" id="OGZ02207.1"/>
    </source>
</evidence>
<dbReference type="Gene3D" id="6.10.250.240">
    <property type="match status" value="1"/>
</dbReference>
<reference evidence="9 10" key="1">
    <citation type="journal article" date="2016" name="Nat. Commun.">
        <title>Thousands of microbial genomes shed light on interconnected biogeochemical processes in an aquifer system.</title>
        <authorList>
            <person name="Anantharaman K."/>
            <person name="Brown C.T."/>
            <person name="Hug L.A."/>
            <person name="Sharon I."/>
            <person name="Castelle C.J."/>
            <person name="Probst A.J."/>
            <person name="Thomas B.C."/>
            <person name="Singh A."/>
            <person name="Wilkins M.J."/>
            <person name="Karaoz U."/>
            <person name="Brodie E.L."/>
            <person name="Williams K.H."/>
            <person name="Hubbard S.S."/>
            <person name="Banfield J.F."/>
        </authorList>
    </citation>
    <scope>NUCLEOTIDE SEQUENCE [LARGE SCALE GENOMIC DNA]</scope>
</reference>
<comment type="caution">
    <text evidence="9">The sequence shown here is derived from an EMBL/GenBank/DDBJ whole genome shotgun (WGS) entry which is preliminary data.</text>
</comment>
<dbReference type="Pfam" id="PF13662">
    <property type="entry name" value="Toprim_4"/>
    <property type="match status" value="1"/>
</dbReference>
<dbReference type="GO" id="GO:0006310">
    <property type="term" value="P:DNA recombination"/>
    <property type="evidence" value="ECO:0007669"/>
    <property type="project" value="UniProtKB-UniRule"/>
</dbReference>
<dbReference type="Pfam" id="PF21175">
    <property type="entry name" value="RecR_C"/>
    <property type="match status" value="1"/>
</dbReference>
<organism evidence="9 10">
    <name type="scientific">Candidatus Liptonbacteria bacterium RIFOXYB1_FULL_36_10</name>
    <dbReference type="NCBI Taxonomy" id="1798654"/>
    <lineage>
        <taxon>Bacteria</taxon>
        <taxon>Candidatus Liptoniibacteriota</taxon>
    </lineage>
</organism>
<dbReference type="PANTHER" id="PTHR30446">
    <property type="entry name" value="RECOMBINATION PROTEIN RECR"/>
    <property type="match status" value="1"/>
</dbReference>
<comment type="caution">
    <text evidence="7">Lacks conserved residue(s) required for the propagation of feature annotation.</text>
</comment>
<dbReference type="Gene3D" id="1.10.8.420">
    <property type="entry name" value="RecR Domain 1"/>
    <property type="match status" value="1"/>
</dbReference>
<keyword evidence="3 7" id="KW-0863">Zinc-finger</keyword>
<evidence type="ECO:0000256" key="1">
    <source>
        <dbReference type="ARBA" id="ARBA00022723"/>
    </source>
</evidence>
<evidence type="ECO:0000256" key="5">
    <source>
        <dbReference type="ARBA" id="ARBA00023172"/>
    </source>
</evidence>
<name>A0A1G2CLU5_9BACT</name>
<dbReference type="AlphaFoldDB" id="A0A1G2CLU5"/>
<dbReference type="EMBL" id="MHLE01000039">
    <property type="protein sequence ID" value="OGZ02207.1"/>
    <property type="molecule type" value="Genomic_DNA"/>
</dbReference>
<comment type="function">
    <text evidence="7">May play a role in DNA repair. It seems to be involved in an RecBC-independent recombinational process of DNA repair. It may act with RecF and RecO.</text>
</comment>
<protein>
    <recommendedName>
        <fullName evidence="7">Recombination protein RecR</fullName>
    </recommendedName>
</protein>
<evidence type="ECO:0000256" key="7">
    <source>
        <dbReference type="HAMAP-Rule" id="MF_00017"/>
    </source>
</evidence>